<gene>
    <name evidence="2" type="ORF">F3D66_00670</name>
</gene>
<sequence length="171" mass="19117">MKTNVTGAKSAQANKATVLGNAVTNSKTEEAAQLLLLPTAPVQEKSQEKSEVKEKPQEKPVKPQEATVEAPKKSNIEMCMSIDALMDKADKLYLQRQKYQEIREKRKQLETFTISHDNNNAQLTLVDATGRTISTSNPISIGKLLTDWMGDLNNHLKKIEDEIRAELEARN</sequence>
<dbReference type="RefSeq" id="WP_149943891.1">
    <property type="nucleotide sequence ID" value="NZ_JANUKI010000001.1"/>
</dbReference>
<accession>A0A5M5DE29</accession>
<dbReference type="AlphaFoldDB" id="A0A5M5DE29"/>
<feature type="region of interest" description="Disordered" evidence="1">
    <location>
        <begin position="37"/>
        <end position="72"/>
    </location>
</feature>
<evidence type="ECO:0000313" key="2">
    <source>
        <dbReference type="EMBL" id="KAA4104768.1"/>
    </source>
</evidence>
<dbReference type="EMBL" id="VWKB01000001">
    <property type="protein sequence ID" value="KAA4104768.1"/>
    <property type="molecule type" value="Genomic_DNA"/>
</dbReference>
<protein>
    <submittedName>
        <fullName evidence="2">Uncharacterized protein</fullName>
    </submittedName>
</protein>
<name>A0A5M5DE29_BACOV</name>
<organism evidence="2 3">
    <name type="scientific">Bacteroides ovatus</name>
    <dbReference type="NCBI Taxonomy" id="28116"/>
    <lineage>
        <taxon>Bacteria</taxon>
        <taxon>Pseudomonadati</taxon>
        <taxon>Bacteroidota</taxon>
        <taxon>Bacteroidia</taxon>
        <taxon>Bacteroidales</taxon>
        <taxon>Bacteroidaceae</taxon>
        <taxon>Bacteroides</taxon>
    </lineage>
</organism>
<evidence type="ECO:0000256" key="1">
    <source>
        <dbReference type="SAM" id="MobiDB-lite"/>
    </source>
</evidence>
<evidence type="ECO:0000313" key="3">
    <source>
        <dbReference type="Proteomes" id="UP000473905"/>
    </source>
</evidence>
<feature type="compositionally biased region" description="Basic and acidic residues" evidence="1">
    <location>
        <begin position="45"/>
        <end position="62"/>
    </location>
</feature>
<comment type="caution">
    <text evidence="2">The sequence shown here is derived from an EMBL/GenBank/DDBJ whole genome shotgun (WGS) entry which is preliminary data.</text>
</comment>
<reference evidence="2 3" key="1">
    <citation type="journal article" date="2019" name="Nat. Med.">
        <title>A library of human gut bacterial isolates paired with longitudinal multiomics data enables mechanistic microbiome research.</title>
        <authorList>
            <person name="Poyet M."/>
            <person name="Groussin M."/>
            <person name="Gibbons S.M."/>
            <person name="Avila-Pacheco J."/>
            <person name="Jiang X."/>
            <person name="Kearney S.M."/>
            <person name="Perrotta A.R."/>
            <person name="Berdy B."/>
            <person name="Zhao S."/>
            <person name="Lieberman T.D."/>
            <person name="Swanson P.K."/>
            <person name="Smith M."/>
            <person name="Roesemann S."/>
            <person name="Alexander J.E."/>
            <person name="Rich S.A."/>
            <person name="Livny J."/>
            <person name="Vlamakis H."/>
            <person name="Clish C."/>
            <person name="Bullock K."/>
            <person name="Deik A."/>
            <person name="Scott J."/>
            <person name="Pierce K.A."/>
            <person name="Xavier R.J."/>
            <person name="Alm E.J."/>
        </authorList>
    </citation>
    <scope>NUCLEOTIDE SEQUENCE [LARGE SCALE GENOMIC DNA]</scope>
    <source>
        <strain evidence="2 3">BIOML-A134</strain>
    </source>
</reference>
<dbReference type="Proteomes" id="UP000473905">
    <property type="component" value="Unassembled WGS sequence"/>
</dbReference>
<proteinExistence type="predicted"/>
<keyword evidence="3" id="KW-1185">Reference proteome</keyword>